<reference evidence="1 2" key="1">
    <citation type="submission" date="2020-02" db="EMBL/GenBank/DDBJ databases">
        <authorList>
            <person name="Ma Q."/>
            <person name="Huang Y."/>
            <person name="Song X."/>
            <person name="Pei D."/>
        </authorList>
    </citation>
    <scope>NUCLEOTIDE SEQUENCE [LARGE SCALE GENOMIC DNA]</scope>
    <source>
        <strain evidence="1">Sxm20200214</strain>
        <tissue evidence="1">Leaf</tissue>
    </source>
</reference>
<organism evidence="1 2">
    <name type="scientific">Brassica carinata</name>
    <name type="common">Ethiopian mustard</name>
    <name type="synonym">Abyssinian cabbage</name>
    <dbReference type="NCBI Taxonomy" id="52824"/>
    <lineage>
        <taxon>Eukaryota</taxon>
        <taxon>Viridiplantae</taxon>
        <taxon>Streptophyta</taxon>
        <taxon>Embryophyta</taxon>
        <taxon>Tracheophyta</taxon>
        <taxon>Spermatophyta</taxon>
        <taxon>Magnoliopsida</taxon>
        <taxon>eudicotyledons</taxon>
        <taxon>Gunneridae</taxon>
        <taxon>Pentapetalae</taxon>
        <taxon>rosids</taxon>
        <taxon>malvids</taxon>
        <taxon>Brassicales</taxon>
        <taxon>Brassicaceae</taxon>
        <taxon>Brassiceae</taxon>
        <taxon>Brassica</taxon>
    </lineage>
</organism>
<evidence type="ECO:0000313" key="2">
    <source>
        <dbReference type="Proteomes" id="UP000886595"/>
    </source>
</evidence>
<protein>
    <submittedName>
        <fullName evidence="1">Uncharacterized protein</fullName>
    </submittedName>
</protein>
<keyword evidence="2" id="KW-1185">Reference proteome</keyword>
<proteinExistence type="predicted"/>
<evidence type="ECO:0000313" key="1">
    <source>
        <dbReference type="EMBL" id="KAG2319492.1"/>
    </source>
</evidence>
<dbReference type="EMBL" id="JAAMPC010000003">
    <property type="protein sequence ID" value="KAG2319492.1"/>
    <property type="molecule type" value="Genomic_DNA"/>
</dbReference>
<name>A0A8X8B2N1_BRACI</name>
<dbReference type="Proteomes" id="UP000886595">
    <property type="component" value="Unassembled WGS sequence"/>
</dbReference>
<accession>A0A8X8B2N1</accession>
<sequence>MPSQDLCVYSSPLISCLMVSMSNKVLLLSTMICRDSARELVPTVWEEVERFRRKRCGAQFRDT</sequence>
<comment type="caution">
    <text evidence="1">The sequence shown here is derived from an EMBL/GenBank/DDBJ whole genome shotgun (WGS) entry which is preliminary data.</text>
</comment>
<dbReference type="AlphaFoldDB" id="A0A8X8B2N1"/>
<gene>
    <name evidence="1" type="ORF">Bca52824_012705</name>
</gene>